<feature type="signal peptide" evidence="2">
    <location>
        <begin position="1"/>
        <end position="21"/>
    </location>
</feature>
<proteinExistence type="predicted"/>
<evidence type="ECO:0000313" key="3">
    <source>
        <dbReference type="EMBL" id="SMD20664.1"/>
    </source>
</evidence>
<feature type="chain" id="PRO_5039076699" description="Neocarzinostatin family protein" evidence="2">
    <location>
        <begin position="22"/>
        <end position="167"/>
    </location>
</feature>
<gene>
    <name evidence="3" type="ORF">SAMN05661093_06530</name>
</gene>
<keyword evidence="2" id="KW-0732">Signal</keyword>
<sequence length="167" mass="17186">MPMTRTMTRLRRLAAVPVVFAVAVTTGGRADASAGFVEAEASWRDDVLTVSFREAGLEPGATTTISVMARGTVNAVCKRAGNVVMSVHATGTVKDVSDYTAADNGSVDGVRAVNLTVDLPAAQGLDCTLAAVRSFSVALRDLTTGAATDIHGQDPPGRTPSQGAEQP</sequence>
<organism evidence="3 4">
    <name type="scientific">Kibdelosporangium aridum</name>
    <dbReference type="NCBI Taxonomy" id="2030"/>
    <lineage>
        <taxon>Bacteria</taxon>
        <taxon>Bacillati</taxon>
        <taxon>Actinomycetota</taxon>
        <taxon>Actinomycetes</taxon>
        <taxon>Pseudonocardiales</taxon>
        <taxon>Pseudonocardiaceae</taxon>
        <taxon>Kibdelosporangium</taxon>
    </lineage>
</organism>
<dbReference type="EMBL" id="FWXV01000006">
    <property type="protein sequence ID" value="SMD20664.1"/>
    <property type="molecule type" value="Genomic_DNA"/>
</dbReference>
<reference evidence="3 4" key="1">
    <citation type="submission" date="2017-04" db="EMBL/GenBank/DDBJ databases">
        <authorList>
            <person name="Afonso C.L."/>
            <person name="Miller P.J."/>
            <person name="Scott M.A."/>
            <person name="Spackman E."/>
            <person name="Goraichik I."/>
            <person name="Dimitrov K.M."/>
            <person name="Suarez D.L."/>
            <person name="Swayne D.E."/>
        </authorList>
    </citation>
    <scope>NUCLEOTIDE SEQUENCE [LARGE SCALE GENOMIC DNA]</scope>
    <source>
        <strain evidence="3 4">DSM 43828</strain>
    </source>
</reference>
<evidence type="ECO:0000256" key="1">
    <source>
        <dbReference type="SAM" id="MobiDB-lite"/>
    </source>
</evidence>
<protein>
    <recommendedName>
        <fullName evidence="5">Neocarzinostatin family protein</fullName>
    </recommendedName>
</protein>
<dbReference type="Proteomes" id="UP000192674">
    <property type="component" value="Unassembled WGS sequence"/>
</dbReference>
<dbReference type="AlphaFoldDB" id="A0A1Y5XWS8"/>
<accession>A0A1Y5XWS8</accession>
<evidence type="ECO:0000256" key="2">
    <source>
        <dbReference type="SAM" id="SignalP"/>
    </source>
</evidence>
<keyword evidence="4" id="KW-1185">Reference proteome</keyword>
<evidence type="ECO:0000313" key="4">
    <source>
        <dbReference type="Proteomes" id="UP000192674"/>
    </source>
</evidence>
<name>A0A1Y5XWS8_KIBAR</name>
<feature type="region of interest" description="Disordered" evidence="1">
    <location>
        <begin position="146"/>
        <end position="167"/>
    </location>
</feature>
<evidence type="ECO:0008006" key="5">
    <source>
        <dbReference type="Google" id="ProtNLM"/>
    </source>
</evidence>